<dbReference type="EMBL" id="CP036298">
    <property type="protein sequence ID" value="QDV22210.1"/>
    <property type="molecule type" value="Genomic_DNA"/>
</dbReference>
<feature type="domain" description="RDD" evidence="7">
    <location>
        <begin position="17"/>
        <end position="142"/>
    </location>
</feature>
<gene>
    <name evidence="8" type="ORF">Q31a_04940</name>
</gene>
<evidence type="ECO:0000313" key="8">
    <source>
        <dbReference type="EMBL" id="QDV22210.1"/>
    </source>
</evidence>
<keyword evidence="9" id="KW-1185">Reference proteome</keyword>
<keyword evidence="5 6" id="KW-0472">Membrane</keyword>
<evidence type="ECO:0000256" key="1">
    <source>
        <dbReference type="ARBA" id="ARBA00004651"/>
    </source>
</evidence>
<feature type="transmembrane region" description="Helical" evidence="6">
    <location>
        <begin position="24"/>
        <end position="54"/>
    </location>
</feature>
<dbReference type="RefSeq" id="WP_145073411.1">
    <property type="nucleotide sequence ID" value="NZ_CP036298.1"/>
</dbReference>
<keyword evidence="3 6" id="KW-0812">Transmembrane</keyword>
<dbReference type="GO" id="GO:0005886">
    <property type="term" value="C:plasma membrane"/>
    <property type="evidence" value="ECO:0007669"/>
    <property type="project" value="UniProtKB-SubCell"/>
</dbReference>
<dbReference type="PANTHER" id="PTHR36115">
    <property type="entry name" value="PROLINE-RICH ANTIGEN HOMOLOG-RELATED"/>
    <property type="match status" value="1"/>
</dbReference>
<feature type="transmembrane region" description="Helical" evidence="6">
    <location>
        <begin position="60"/>
        <end position="77"/>
    </location>
</feature>
<dbReference type="OrthoDB" id="9793824at2"/>
<dbReference type="InterPro" id="IPR010432">
    <property type="entry name" value="RDD"/>
</dbReference>
<keyword evidence="4 6" id="KW-1133">Transmembrane helix</keyword>
<proteinExistence type="predicted"/>
<sequence length="183" mass="20206">MVDNSLGDADFYDPSDYVGIGKRLVILVVDSVTLALVGVAVWSPFLALMLLGIVQSDPSGLFWICYLISIWLYLGPVKRSNFGTIGYRLMGVRLVSAKGGPPSLLTMTARMLMWMFGPFNLVLDLLWLGADSENQSLRDCYLGTYLIHKNAKALGRAPVHLTRYNAMGFALAYPRVCRPKIVA</sequence>
<dbReference type="AlphaFoldDB" id="A0A518G0Z7"/>
<dbReference type="Pfam" id="PF06271">
    <property type="entry name" value="RDD"/>
    <property type="match status" value="1"/>
</dbReference>
<evidence type="ECO:0000256" key="6">
    <source>
        <dbReference type="SAM" id="Phobius"/>
    </source>
</evidence>
<dbReference type="KEGG" id="ahel:Q31a_04940"/>
<dbReference type="PANTHER" id="PTHR36115:SF6">
    <property type="entry name" value="PROLINE-RICH ANTIGEN HOMOLOG"/>
    <property type="match status" value="1"/>
</dbReference>
<dbReference type="InterPro" id="IPR051791">
    <property type="entry name" value="Pra-immunoreactive"/>
</dbReference>
<feature type="transmembrane region" description="Helical" evidence="6">
    <location>
        <begin position="111"/>
        <end position="130"/>
    </location>
</feature>
<evidence type="ECO:0000256" key="4">
    <source>
        <dbReference type="ARBA" id="ARBA00022989"/>
    </source>
</evidence>
<evidence type="ECO:0000256" key="3">
    <source>
        <dbReference type="ARBA" id="ARBA00022692"/>
    </source>
</evidence>
<protein>
    <submittedName>
        <fullName evidence="8">RDD family protein</fullName>
    </submittedName>
</protein>
<reference evidence="8 9" key="1">
    <citation type="submission" date="2019-02" db="EMBL/GenBank/DDBJ databases">
        <title>Deep-cultivation of Planctomycetes and their phenomic and genomic characterization uncovers novel biology.</title>
        <authorList>
            <person name="Wiegand S."/>
            <person name="Jogler M."/>
            <person name="Boedeker C."/>
            <person name="Pinto D."/>
            <person name="Vollmers J."/>
            <person name="Rivas-Marin E."/>
            <person name="Kohn T."/>
            <person name="Peeters S.H."/>
            <person name="Heuer A."/>
            <person name="Rast P."/>
            <person name="Oberbeckmann S."/>
            <person name="Bunk B."/>
            <person name="Jeske O."/>
            <person name="Meyerdierks A."/>
            <person name="Storesund J.E."/>
            <person name="Kallscheuer N."/>
            <person name="Luecker S."/>
            <person name="Lage O.M."/>
            <person name="Pohl T."/>
            <person name="Merkel B.J."/>
            <person name="Hornburger P."/>
            <person name="Mueller R.-W."/>
            <person name="Bruemmer F."/>
            <person name="Labrenz M."/>
            <person name="Spormann A.M."/>
            <person name="Op den Camp H."/>
            <person name="Overmann J."/>
            <person name="Amann R."/>
            <person name="Jetten M.S.M."/>
            <person name="Mascher T."/>
            <person name="Medema M.H."/>
            <person name="Devos D.P."/>
            <person name="Kaster A.-K."/>
            <person name="Ovreas L."/>
            <person name="Rohde M."/>
            <person name="Galperin M.Y."/>
            <person name="Jogler C."/>
        </authorList>
    </citation>
    <scope>NUCLEOTIDE SEQUENCE [LARGE SCALE GENOMIC DNA]</scope>
    <source>
        <strain evidence="8 9">Q31a</strain>
    </source>
</reference>
<name>A0A518G0Z7_9BACT</name>
<evidence type="ECO:0000256" key="5">
    <source>
        <dbReference type="ARBA" id="ARBA00023136"/>
    </source>
</evidence>
<comment type="subcellular location">
    <subcellularLocation>
        <location evidence="1">Cell membrane</location>
        <topology evidence="1">Multi-pass membrane protein</topology>
    </subcellularLocation>
</comment>
<keyword evidence="2" id="KW-1003">Cell membrane</keyword>
<evidence type="ECO:0000259" key="7">
    <source>
        <dbReference type="Pfam" id="PF06271"/>
    </source>
</evidence>
<accession>A0A518G0Z7</accession>
<evidence type="ECO:0000256" key="2">
    <source>
        <dbReference type="ARBA" id="ARBA00022475"/>
    </source>
</evidence>
<evidence type="ECO:0000313" key="9">
    <source>
        <dbReference type="Proteomes" id="UP000318017"/>
    </source>
</evidence>
<dbReference type="Proteomes" id="UP000318017">
    <property type="component" value="Chromosome"/>
</dbReference>
<organism evidence="8 9">
    <name type="scientific">Aureliella helgolandensis</name>
    <dbReference type="NCBI Taxonomy" id="2527968"/>
    <lineage>
        <taxon>Bacteria</taxon>
        <taxon>Pseudomonadati</taxon>
        <taxon>Planctomycetota</taxon>
        <taxon>Planctomycetia</taxon>
        <taxon>Pirellulales</taxon>
        <taxon>Pirellulaceae</taxon>
        <taxon>Aureliella</taxon>
    </lineage>
</organism>